<feature type="non-terminal residue" evidence="1">
    <location>
        <position position="1"/>
    </location>
</feature>
<dbReference type="AlphaFoldDB" id="A0A0V1HAZ7"/>
<protein>
    <submittedName>
        <fullName evidence="1">Uncharacterized protein</fullName>
    </submittedName>
</protein>
<proteinExistence type="predicted"/>
<dbReference type="Proteomes" id="UP000055024">
    <property type="component" value="Unassembled WGS sequence"/>
</dbReference>
<comment type="caution">
    <text evidence="1">The sequence shown here is derived from an EMBL/GenBank/DDBJ whole genome shotgun (WGS) entry which is preliminary data.</text>
</comment>
<reference evidence="1 2" key="1">
    <citation type="submission" date="2015-01" db="EMBL/GenBank/DDBJ databases">
        <title>Evolution of Trichinella species and genotypes.</title>
        <authorList>
            <person name="Korhonen P.K."/>
            <person name="Edoardo P."/>
            <person name="Giuseppe L.R."/>
            <person name="Gasser R.B."/>
        </authorList>
    </citation>
    <scope>NUCLEOTIDE SEQUENCE [LARGE SCALE GENOMIC DNA]</scope>
    <source>
        <strain evidence="1">ISS1029</strain>
    </source>
</reference>
<organism evidence="1 2">
    <name type="scientific">Trichinella zimbabwensis</name>
    <dbReference type="NCBI Taxonomy" id="268475"/>
    <lineage>
        <taxon>Eukaryota</taxon>
        <taxon>Metazoa</taxon>
        <taxon>Ecdysozoa</taxon>
        <taxon>Nematoda</taxon>
        <taxon>Enoplea</taxon>
        <taxon>Dorylaimia</taxon>
        <taxon>Trichinellida</taxon>
        <taxon>Trichinellidae</taxon>
        <taxon>Trichinella</taxon>
    </lineage>
</organism>
<name>A0A0V1HAZ7_9BILA</name>
<gene>
    <name evidence="1" type="ORF">T11_15336</name>
</gene>
<evidence type="ECO:0000313" key="2">
    <source>
        <dbReference type="Proteomes" id="UP000055024"/>
    </source>
</evidence>
<sequence>LSVIKCSIAPCLIYIDERNNNGNLSERSGKFQVCANGALQIVAKAEMLLIQ</sequence>
<accession>A0A0V1HAZ7</accession>
<evidence type="ECO:0000313" key="1">
    <source>
        <dbReference type="EMBL" id="KRZ07739.1"/>
    </source>
</evidence>
<keyword evidence="2" id="KW-1185">Reference proteome</keyword>
<dbReference type="EMBL" id="JYDP01000097">
    <property type="protein sequence ID" value="KRZ07739.1"/>
    <property type="molecule type" value="Genomic_DNA"/>
</dbReference>